<accession>A0A1T5MH92</accession>
<protein>
    <recommendedName>
        <fullName evidence="4">DUF4412 domain-containing protein</fullName>
    </recommendedName>
</protein>
<dbReference type="AlphaFoldDB" id="A0A1T5MH92"/>
<organism evidence="2 3">
    <name type="scientific">Ohtaekwangia koreensis</name>
    <dbReference type="NCBI Taxonomy" id="688867"/>
    <lineage>
        <taxon>Bacteria</taxon>
        <taxon>Pseudomonadati</taxon>
        <taxon>Bacteroidota</taxon>
        <taxon>Cytophagia</taxon>
        <taxon>Cytophagales</taxon>
        <taxon>Fulvivirgaceae</taxon>
        <taxon>Ohtaekwangia</taxon>
    </lineage>
</organism>
<proteinExistence type="predicted"/>
<name>A0A1T5MH92_9BACT</name>
<feature type="signal peptide" evidence="1">
    <location>
        <begin position="1"/>
        <end position="20"/>
    </location>
</feature>
<gene>
    <name evidence="2" type="ORF">SAMN05660236_5372</name>
</gene>
<dbReference type="EMBL" id="FUZU01000004">
    <property type="protein sequence ID" value="SKC87278.1"/>
    <property type="molecule type" value="Genomic_DNA"/>
</dbReference>
<evidence type="ECO:0000313" key="2">
    <source>
        <dbReference type="EMBL" id="SKC87278.1"/>
    </source>
</evidence>
<keyword evidence="1" id="KW-0732">Signal</keyword>
<feature type="chain" id="PRO_5012888545" description="DUF4412 domain-containing protein" evidence="1">
    <location>
        <begin position="21"/>
        <end position="210"/>
    </location>
</feature>
<sequence length="210" mass="24136">MIKKLYILFAFFFVVAAASAQSFEGKISYQNKYKSKLPNVTDEQFNAMMGTTQDYFIKGSQYKINTNGTFFQWQIYIPKDNKLYNKIANSEALLWIDASTNSDELIKVETKKNAVVVLGHSCDEITLHCKSGVQRYYYSTKLKVDPKPFANLKYENFYEYISRAQALPLKMSIETPQFILESIATEVKPMSLDAKLFTLPEGTKLEKSPY</sequence>
<evidence type="ECO:0008006" key="4">
    <source>
        <dbReference type="Google" id="ProtNLM"/>
    </source>
</evidence>
<keyword evidence="3" id="KW-1185">Reference proteome</keyword>
<evidence type="ECO:0000256" key="1">
    <source>
        <dbReference type="SAM" id="SignalP"/>
    </source>
</evidence>
<dbReference type="Proteomes" id="UP000190961">
    <property type="component" value="Unassembled WGS sequence"/>
</dbReference>
<evidence type="ECO:0000313" key="3">
    <source>
        <dbReference type="Proteomes" id="UP000190961"/>
    </source>
</evidence>
<dbReference type="RefSeq" id="WP_245840808.1">
    <property type="nucleotide sequence ID" value="NZ_FUZU01000004.1"/>
</dbReference>
<reference evidence="2 3" key="1">
    <citation type="submission" date="2017-02" db="EMBL/GenBank/DDBJ databases">
        <authorList>
            <person name="Peterson S.W."/>
        </authorList>
    </citation>
    <scope>NUCLEOTIDE SEQUENCE [LARGE SCALE GENOMIC DNA]</scope>
    <source>
        <strain evidence="2 3">DSM 25262</strain>
    </source>
</reference>
<dbReference type="STRING" id="688867.SAMN05660236_5372"/>